<dbReference type="FunFam" id="2.30.30.870:FF:000001">
    <property type="entry name" value="Protein pelota homolog"/>
    <property type="match status" value="1"/>
</dbReference>
<feature type="domain" description="eRF1/Pelota-like N-terminal" evidence="8">
    <location>
        <begin position="1"/>
        <end position="129"/>
    </location>
</feature>
<dbReference type="InterPro" id="IPR004405">
    <property type="entry name" value="TF_pelota"/>
</dbReference>
<dbReference type="STRING" id="158441.A0A226E6R8"/>
<dbReference type="OrthoDB" id="10249111at2759"/>
<reference evidence="9 10" key="1">
    <citation type="submission" date="2015-12" db="EMBL/GenBank/DDBJ databases">
        <title>The genome of Folsomia candida.</title>
        <authorList>
            <person name="Faddeeva A."/>
            <person name="Derks M.F."/>
            <person name="Anvar Y."/>
            <person name="Smit S."/>
            <person name="Van Straalen N."/>
            <person name="Roelofs D."/>
        </authorList>
    </citation>
    <scope>NUCLEOTIDE SEQUENCE [LARGE SCALE GENOMIC DNA]</scope>
    <source>
        <strain evidence="9 10">VU population</strain>
        <tissue evidence="9">Whole body</tissue>
    </source>
</reference>
<evidence type="ECO:0000256" key="3">
    <source>
        <dbReference type="ARBA" id="ARBA00009504"/>
    </source>
</evidence>
<dbReference type="Pfam" id="PF03464">
    <property type="entry name" value="eRF1_2"/>
    <property type="match status" value="1"/>
</dbReference>
<dbReference type="SUPFAM" id="SSF159065">
    <property type="entry name" value="Dom34/Pelota N-terminal domain-like"/>
    <property type="match status" value="1"/>
</dbReference>
<feature type="compositionally biased region" description="Acidic residues" evidence="7">
    <location>
        <begin position="373"/>
        <end position="383"/>
    </location>
</feature>
<gene>
    <name evidence="9" type="ORF">Fcan01_12176</name>
</gene>
<dbReference type="Gene3D" id="3.30.1330.30">
    <property type="match status" value="1"/>
</dbReference>
<dbReference type="GO" id="GO:0005737">
    <property type="term" value="C:cytoplasm"/>
    <property type="evidence" value="ECO:0007669"/>
    <property type="project" value="UniProtKB-SubCell"/>
</dbReference>
<evidence type="ECO:0000313" key="10">
    <source>
        <dbReference type="Proteomes" id="UP000198287"/>
    </source>
</evidence>
<dbReference type="Gene3D" id="2.30.30.870">
    <property type="entry name" value="Pelota, domain A"/>
    <property type="match status" value="1"/>
</dbReference>
<dbReference type="InterPro" id="IPR058547">
    <property type="entry name" value="Pelota_N"/>
</dbReference>
<evidence type="ECO:0000256" key="1">
    <source>
        <dbReference type="ARBA" id="ARBA00001968"/>
    </source>
</evidence>
<organism evidence="9 10">
    <name type="scientific">Folsomia candida</name>
    <name type="common">Springtail</name>
    <dbReference type="NCBI Taxonomy" id="158441"/>
    <lineage>
        <taxon>Eukaryota</taxon>
        <taxon>Metazoa</taxon>
        <taxon>Ecdysozoa</taxon>
        <taxon>Arthropoda</taxon>
        <taxon>Hexapoda</taxon>
        <taxon>Collembola</taxon>
        <taxon>Entomobryomorpha</taxon>
        <taxon>Isotomoidea</taxon>
        <taxon>Isotomidae</taxon>
        <taxon>Proisotominae</taxon>
        <taxon>Folsomia</taxon>
    </lineage>
</organism>
<dbReference type="GO" id="GO:0071025">
    <property type="term" value="P:RNA surveillance"/>
    <property type="evidence" value="ECO:0007669"/>
    <property type="project" value="InterPro"/>
</dbReference>
<accession>A0A226E6R8</accession>
<dbReference type="NCBIfam" id="TIGR00111">
    <property type="entry name" value="pelota"/>
    <property type="match status" value="1"/>
</dbReference>
<dbReference type="EMBL" id="LNIX01000006">
    <property type="protein sequence ID" value="OXA53149.1"/>
    <property type="molecule type" value="Genomic_DNA"/>
</dbReference>
<dbReference type="GO" id="GO:0070651">
    <property type="term" value="P:nonfunctional rRNA decay"/>
    <property type="evidence" value="ECO:0007669"/>
    <property type="project" value="TreeGrafter"/>
</dbReference>
<evidence type="ECO:0000256" key="6">
    <source>
        <dbReference type="RuleBase" id="RU362019"/>
    </source>
</evidence>
<dbReference type="Pfam" id="PF26356">
    <property type="entry name" value="Pelota_N"/>
    <property type="match status" value="1"/>
</dbReference>
<evidence type="ECO:0000259" key="8">
    <source>
        <dbReference type="SMART" id="SM01194"/>
    </source>
</evidence>
<dbReference type="GO" id="GO:0070966">
    <property type="term" value="P:nuclear-transcribed mRNA catabolic process, no-go decay"/>
    <property type="evidence" value="ECO:0007669"/>
    <property type="project" value="InterPro"/>
</dbReference>
<dbReference type="GO" id="GO:0046872">
    <property type="term" value="F:metal ion binding"/>
    <property type="evidence" value="ECO:0007669"/>
    <property type="project" value="UniProtKB-KW"/>
</dbReference>
<comment type="function">
    <text evidence="6">Component of the Pelota-HBS1L complex, a complex that recognizes stalled ribosomes and triggers the No-Go Decay (NGD) pathway. In the Pelota-HBS1L complex, pelo recognizes ribosomes stalled at the 3' end of an mRNA and engages stalled ribosomes by destabilizing mRNA in the mRNA channel.</text>
</comment>
<dbReference type="GO" id="GO:0070481">
    <property type="term" value="P:nuclear-transcribed mRNA catabolic process, non-stop decay"/>
    <property type="evidence" value="ECO:0007669"/>
    <property type="project" value="InterPro"/>
</dbReference>
<protein>
    <recommendedName>
        <fullName evidence="6">Protein pelota homolog</fullName>
    </recommendedName>
</protein>
<evidence type="ECO:0000256" key="7">
    <source>
        <dbReference type="SAM" id="MobiDB-lite"/>
    </source>
</evidence>
<dbReference type="AlphaFoldDB" id="A0A226E6R8"/>
<proteinExistence type="inferred from homology"/>
<evidence type="ECO:0000256" key="5">
    <source>
        <dbReference type="ARBA" id="ARBA00022723"/>
    </source>
</evidence>
<feature type="region of interest" description="Disordered" evidence="7">
    <location>
        <begin position="373"/>
        <end position="422"/>
    </location>
</feature>
<evidence type="ECO:0000313" key="9">
    <source>
        <dbReference type="EMBL" id="OXA53149.1"/>
    </source>
</evidence>
<comment type="similarity">
    <text evidence="3 6">Belongs to the eukaryotic release factor 1 family. Pelota subfamily.</text>
</comment>
<dbReference type="InterPro" id="IPR029064">
    <property type="entry name" value="Ribosomal_eL30-like_sf"/>
</dbReference>
<sequence>MKLCGKYLDKDGNGDVAMIAEEDEDMWHAYNLITQGCLVKASTIRKVQTESVTGSSSSNRIRTTLTIKVENIDFDTQACVLRLKGRNVQENQFVKMGAYHTLDLEVNRKFTIRKHFDSVDLDRIDSCCDPTERADVAAIIMQEGLAHVCLVLSSMTIVRAKIEQSIPRKRHGNVTNHEKGLEKFFGSILEAVDRHINFEVVKCVLIASPGFVKDQFFDFMIRQATKMENKLLLDNRGKFLLVHASSGFKHSLSEILADPTVTAKLADTKAAGEVRALEAFFQMLQTEPEKAFYGLKQVEKASEAQGIETLLIADSLFRGCDVPTRKRYVNIVESVKENGGEVRMFSSLHVSGEQLKQITGIAAILRFPMPELEDEEVSSDEEPETVKRTLNFDNMDDDESYSEYDGDSTGDKSGDVSNTELE</sequence>
<keyword evidence="10" id="KW-1185">Reference proteome</keyword>
<dbReference type="InterPro" id="IPR005142">
    <property type="entry name" value="eRF1_3"/>
</dbReference>
<dbReference type="SUPFAM" id="SSF55315">
    <property type="entry name" value="L30e-like"/>
    <property type="match status" value="1"/>
</dbReference>
<dbReference type="InterPro" id="IPR005141">
    <property type="entry name" value="eRF1_2"/>
</dbReference>
<dbReference type="SMART" id="SM01194">
    <property type="entry name" value="eRF1_1"/>
    <property type="match status" value="1"/>
</dbReference>
<dbReference type="GO" id="GO:0032790">
    <property type="term" value="P:ribosome disassembly"/>
    <property type="evidence" value="ECO:0007669"/>
    <property type="project" value="TreeGrafter"/>
</dbReference>
<keyword evidence="4 6" id="KW-0963">Cytoplasm</keyword>
<dbReference type="PANTHER" id="PTHR10853:SF0">
    <property type="entry name" value="PROTEIN PELOTA HOMOLOG"/>
    <property type="match status" value="1"/>
</dbReference>
<dbReference type="FunFam" id="3.30.1330.30:FF:000008">
    <property type="entry name" value="Protein pelota homolog"/>
    <property type="match status" value="1"/>
</dbReference>
<name>A0A226E6R8_FOLCA</name>
<dbReference type="Pfam" id="PF03465">
    <property type="entry name" value="eRF1_3"/>
    <property type="match status" value="1"/>
</dbReference>
<feature type="compositionally biased region" description="Acidic residues" evidence="7">
    <location>
        <begin position="394"/>
        <end position="408"/>
    </location>
</feature>
<dbReference type="SUPFAM" id="SSF53137">
    <property type="entry name" value="Translational machinery components"/>
    <property type="match status" value="1"/>
</dbReference>
<dbReference type="FunFam" id="3.30.420.60:FF:000002">
    <property type="entry name" value="Protein pelota homolog"/>
    <property type="match status" value="1"/>
</dbReference>
<dbReference type="InterPro" id="IPR038069">
    <property type="entry name" value="Pelota/DOM34_N"/>
</dbReference>
<comment type="subcellular location">
    <subcellularLocation>
        <location evidence="2 6">Cytoplasm</location>
    </subcellularLocation>
</comment>
<comment type="caution">
    <text evidence="9">The sequence shown here is derived from an EMBL/GenBank/DDBJ whole genome shotgun (WGS) entry which is preliminary data.</text>
</comment>
<dbReference type="OMA" id="DDLWHLK"/>
<evidence type="ECO:0000256" key="4">
    <source>
        <dbReference type="ARBA" id="ARBA00022490"/>
    </source>
</evidence>
<dbReference type="Proteomes" id="UP000198287">
    <property type="component" value="Unassembled WGS sequence"/>
</dbReference>
<dbReference type="InterPro" id="IPR005140">
    <property type="entry name" value="eRF1_Pelota-like_N"/>
</dbReference>
<dbReference type="Gene3D" id="3.30.420.60">
    <property type="entry name" value="eRF1 domain 2"/>
    <property type="match status" value="1"/>
</dbReference>
<keyword evidence="5 6" id="KW-0479">Metal-binding</keyword>
<comment type="cofactor">
    <cofactor evidence="1 6">
        <name>a divalent metal cation</name>
        <dbReference type="ChEBI" id="CHEBI:60240"/>
    </cofactor>
</comment>
<dbReference type="InterPro" id="IPR042226">
    <property type="entry name" value="eFR1_2_sf"/>
</dbReference>
<dbReference type="PANTHER" id="PTHR10853">
    <property type="entry name" value="PELOTA"/>
    <property type="match status" value="1"/>
</dbReference>
<evidence type="ECO:0000256" key="2">
    <source>
        <dbReference type="ARBA" id="ARBA00004496"/>
    </source>
</evidence>